<dbReference type="PANTHER" id="PTHR43353:SF5">
    <property type="entry name" value="SUCCINATE-SEMIALDEHYDE DEHYDROGENASE, MITOCHONDRIAL"/>
    <property type="match status" value="1"/>
</dbReference>
<evidence type="ECO:0000256" key="2">
    <source>
        <dbReference type="ARBA" id="ARBA00023002"/>
    </source>
</evidence>
<evidence type="ECO:0000313" key="6">
    <source>
        <dbReference type="EMBL" id="MDI7924757.1"/>
    </source>
</evidence>
<sequence>MNASQHLLQPDDDAPGFRPFSHGLYIDGEWLPSRDGRRIDVVNPSTGALIAAVPDATIEDALTAVDVAARAAQGWRQTPPRKRSEILRRCFELMIERSETLATLISLENGKALRDARGEVAYAAEFFRWNAEEAVRITGEFGIAPAGTNRIVVDYQPIGICVLITPWNFPAAMATRKIAPALAAGCTVILKPASETPLTAFALAALYEEAGVPPGVVNVLTTSNPGAVTAAMLADPRVRKLSFTGSTPVGRTLLAEAARHVISSSMELGGNAPFVVFDDADLEATLDGIMVAKMRNAGEACTAANRIYVQSGIHDAFAEGLTRRMAALKVGAGTDAGTECGPMITRKAVDKIDRLVRDAVGRGARLLCGGSAAEGPGFFYPPTVLSDVPADAEMAHEEIFGPVAPLYRFESEGEAIARANDTEYGLAAYIYTGDLGRGMRVASKIEAGMIALNRGLVSDPAAPFGGVKQSGLGREGGQHHGIAEFMEAKYIAVSM</sequence>
<dbReference type="InterPro" id="IPR016163">
    <property type="entry name" value="Ald_DH_C"/>
</dbReference>
<evidence type="ECO:0000256" key="4">
    <source>
        <dbReference type="RuleBase" id="RU003345"/>
    </source>
</evidence>
<dbReference type="Pfam" id="PF00171">
    <property type="entry name" value="Aldedh"/>
    <property type="match status" value="1"/>
</dbReference>
<dbReference type="InterPro" id="IPR050740">
    <property type="entry name" value="Aldehyde_DH_Superfamily"/>
</dbReference>
<dbReference type="GO" id="GO:0009450">
    <property type="term" value="P:gamma-aminobutyric acid catabolic process"/>
    <property type="evidence" value="ECO:0007669"/>
    <property type="project" value="TreeGrafter"/>
</dbReference>
<accession>A0AAE3QF84</accession>
<dbReference type="CDD" id="cd07103">
    <property type="entry name" value="ALDH_F5_SSADH_GabD"/>
    <property type="match status" value="1"/>
</dbReference>
<gene>
    <name evidence="6" type="ORF">MRS75_22095</name>
</gene>
<dbReference type="InterPro" id="IPR016161">
    <property type="entry name" value="Ald_DH/histidinol_DH"/>
</dbReference>
<dbReference type="SUPFAM" id="SSF53720">
    <property type="entry name" value="ALDH-like"/>
    <property type="match status" value="1"/>
</dbReference>
<comment type="similarity">
    <text evidence="1 4">Belongs to the aldehyde dehydrogenase family.</text>
</comment>
<protein>
    <submittedName>
        <fullName evidence="6">NAD-dependent succinate-semialdehyde dehydrogenase</fullName>
    </submittedName>
</protein>
<keyword evidence="2 4" id="KW-0560">Oxidoreductase</keyword>
<comment type="caution">
    <text evidence="6">The sequence shown here is derived from an EMBL/GenBank/DDBJ whole genome shotgun (WGS) entry which is preliminary data.</text>
</comment>
<dbReference type="AlphaFoldDB" id="A0AAE3QF84"/>
<dbReference type="PROSITE" id="PS00687">
    <property type="entry name" value="ALDEHYDE_DEHYDR_GLU"/>
    <property type="match status" value="1"/>
</dbReference>
<dbReference type="Gene3D" id="3.40.605.10">
    <property type="entry name" value="Aldehyde Dehydrogenase, Chain A, domain 1"/>
    <property type="match status" value="1"/>
</dbReference>
<dbReference type="Proteomes" id="UP001161580">
    <property type="component" value="Unassembled WGS sequence"/>
</dbReference>
<feature type="domain" description="Aldehyde dehydrogenase" evidence="5">
    <location>
        <begin position="30"/>
        <end position="491"/>
    </location>
</feature>
<reference evidence="6" key="1">
    <citation type="submission" date="2022-03" db="EMBL/GenBank/DDBJ databases">
        <title>Fererhizobium litorale gen. nov., sp. nov., isolated from sandy sediments of the Sea of Japan seashore.</title>
        <authorList>
            <person name="Romanenko L."/>
            <person name="Kurilenko V."/>
            <person name="Otstavnykh N."/>
            <person name="Svetashev V."/>
            <person name="Tekutyeva L."/>
            <person name="Isaeva M."/>
            <person name="Mikhailov V."/>
        </authorList>
    </citation>
    <scope>NUCLEOTIDE SEQUENCE</scope>
    <source>
        <strain evidence="6">KMM 9576</strain>
    </source>
</reference>
<dbReference type="Gene3D" id="3.40.309.10">
    <property type="entry name" value="Aldehyde Dehydrogenase, Chain A, domain 2"/>
    <property type="match status" value="1"/>
</dbReference>
<name>A0AAE3QF84_9HYPH</name>
<dbReference type="EMBL" id="JALDYZ010000018">
    <property type="protein sequence ID" value="MDI7924757.1"/>
    <property type="molecule type" value="Genomic_DNA"/>
</dbReference>
<evidence type="ECO:0000256" key="1">
    <source>
        <dbReference type="ARBA" id="ARBA00009986"/>
    </source>
</evidence>
<evidence type="ECO:0000259" key="5">
    <source>
        <dbReference type="Pfam" id="PF00171"/>
    </source>
</evidence>
<dbReference type="GO" id="GO:0004777">
    <property type="term" value="F:succinate-semialdehyde dehydrogenase (NAD+) activity"/>
    <property type="evidence" value="ECO:0007669"/>
    <property type="project" value="TreeGrafter"/>
</dbReference>
<evidence type="ECO:0000313" key="7">
    <source>
        <dbReference type="Proteomes" id="UP001161580"/>
    </source>
</evidence>
<dbReference type="FunFam" id="3.40.605.10:FF:000005">
    <property type="entry name" value="Succinate-semialdehyde dehydrogenase I"/>
    <property type="match status" value="1"/>
</dbReference>
<organism evidence="6 7">
    <name type="scientific">Ferirhizobium litorale</name>
    <dbReference type="NCBI Taxonomy" id="2927786"/>
    <lineage>
        <taxon>Bacteria</taxon>
        <taxon>Pseudomonadati</taxon>
        <taxon>Pseudomonadota</taxon>
        <taxon>Alphaproteobacteria</taxon>
        <taxon>Hyphomicrobiales</taxon>
        <taxon>Rhizobiaceae</taxon>
        <taxon>Ferirhizobium</taxon>
    </lineage>
</organism>
<dbReference type="RefSeq" id="WP_311794726.1">
    <property type="nucleotide sequence ID" value="NZ_JALDYZ010000018.1"/>
</dbReference>
<dbReference type="InterPro" id="IPR016162">
    <property type="entry name" value="Ald_DH_N"/>
</dbReference>
<proteinExistence type="inferred from homology"/>
<evidence type="ECO:0000256" key="3">
    <source>
        <dbReference type="PROSITE-ProRule" id="PRU10007"/>
    </source>
</evidence>
<dbReference type="FunFam" id="3.40.309.10:FF:000004">
    <property type="entry name" value="Succinate-semialdehyde dehydrogenase I"/>
    <property type="match status" value="1"/>
</dbReference>
<feature type="active site" evidence="3">
    <location>
        <position position="267"/>
    </location>
</feature>
<dbReference type="InterPro" id="IPR015590">
    <property type="entry name" value="Aldehyde_DH_dom"/>
</dbReference>
<keyword evidence="7" id="KW-1185">Reference proteome</keyword>
<dbReference type="PANTHER" id="PTHR43353">
    <property type="entry name" value="SUCCINATE-SEMIALDEHYDE DEHYDROGENASE, MITOCHONDRIAL"/>
    <property type="match status" value="1"/>
</dbReference>
<dbReference type="InterPro" id="IPR029510">
    <property type="entry name" value="Ald_DH_CS_GLU"/>
</dbReference>